<accession>A0A0C2DW63</accession>
<evidence type="ECO:0000256" key="4">
    <source>
        <dbReference type="PIRNR" id="PIRNR017901"/>
    </source>
</evidence>
<proteinExistence type="inferred from homology"/>
<dbReference type="PANTHER" id="PTHR34378:SF1">
    <property type="entry name" value="GLUTAMATE--CYSTEINE LIGASE, CHLOROPLASTIC"/>
    <property type="match status" value="1"/>
</dbReference>
<gene>
    <name evidence="5" type="ORF">GFER_03100</name>
</gene>
<dbReference type="SUPFAM" id="SSF55931">
    <property type="entry name" value="Glutamine synthetase/guanido kinase"/>
    <property type="match status" value="1"/>
</dbReference>
<comment type="similarity">
    <text evidence="4">Belongs to the glutamate--cysteine ligase type 2 family. EgtA subfamily.</text>
</comment>
<evidence type="ECO:0000313" key="6">
    <source>
        <dbReference type="Proteomes" id="UP000035068"/>
    </source>
</evidence>
<name>A0A0C2DW63_9BACT</name>
<dbReference type="EC" id="6.3.2.2" evidence="4"/>
<comment type="catalytic activity">
    <reaction evidence="4">
        <text>L-cysteine + L-glutamate + ATP = gamma-L-glutamyl-L-cysteine + ADP + phosphate + H(+)</text>
        <dbReference type="Rhea" id="RHEA:13285"/>
        <dbReference type="ChEBI" id="CHEBI:15378"/>
        <dbReference type="ChEBI" id="CHEBI:29985"/>
        <dbReference type="ChEBI" id="CHEBI:30616"/>
        <dbReference type="ChEBI" id="CHEBI:35235"/>
        <dbReference type="ChEBI" id="CHEBI:43474"/>
        <dbReference type="ChEBI" id="CHEBI:58173"/>
        <dbReference type="ChEBI" id="CHEBI:456216"/>
        <dbReference type="EC" id="6.3.2.2"/>
    </reaction>
</comment>
<reference evidence="5 6" key="1">
    <citation type="submission" date="2014-12" db="EMBL/GenBank/DDBJ databases">
        <title>Genomes of Geoalkalibacter ferrihydriticus and Geoalkalibacter subterraneus, two haloalkaliphilic metal-reducing members of the Geobacteraceae.</title>
        <authorList>
            <person name="Badalamenti J.P."/>
            <person name="Torres C.I."/>
            <person name="Krajmalnik-Brown R."/>
            <person name="Bond D.R."/>
        </authorList>
    </citation>
    <scope>NUCLEOTIDE SEQUENCE [LARGE SCALE GENOMIC DNA]</scope>
    <source>
        <strain evidence="5 6">DSM 17813</strain>
    </source>
</reference>
<dbReference type="PIRSF" id="PIRSF017901">
    <property type="entry name" value="GCL"/>
    <property type="match status" value="1"/>
</dbReference>
<dbReference type="GO" id="GO:0004357">
    <property type="term" value="F:glutamate-cysteine ligase activity"/>
    <property type="evidence" value="ECO:0007669"/>
    <property type="project" value="UniProtKB-UniRule"/>
</dbReference>
<keyword evidence="6" id="KW-1185">Reference proteome</keyword>
<dbReference type="InterPro" id="IPR035434">
    <property type="entry name" value="GCL_bact_plant"/>
</dbReference>
<dbReference type="InterPro" id="IPR014746">
    <property type="entry name" value="Gln_synth/guanido_kin_cat_dom"/>
</dbReference>
<sequence>MTTLAKEGLDTPVSGTDALIAYLAASARPAERWGIGVESEKLVIDAQSGEAAEFARIEALLGRLEGRAGWLGIREEGRLIALHSATSSVTLEPGGQLELSGELCPDIHCCYGDFARHHEAVAAEAADLGLAFLGLGTQPFTPLENIGWVPKDRYRIMGPYMRRTGDLGQAMMKQSAGLQVNLDFSDEVDWIAKVRVGLLLAPVFYALFANSPLLAGRPSGFLSTRGEIWARTDPERTGLLPEIFQEDAGYASFVDYALDVPMYFIHRQGRYIALTAERLPFRRYLEKGWGEYRATLGDWDLHLSTIFTEVRLRPQIELRSADSLPPVYTLAVAALVKGLLYDAESLDASWRLLHAELYPHLSEVFPASWRVGLKAPVGRRSLGELCLDLLQLAREGLVRRRVANQRGWDETIYLDPIAELAAEGQTLAERLLARWQGSREQKVRILLDHCGFGMNPQPPQGRRSV</sequence>
<comment type="caution">
    <text evidence="5">The sequence shown here is derived from an EMBL/GenBank/DDBJ whole genome shotgun (WGS) entry which is preliminary data.</text>
</comment>
<evidence type="ECO:0000256" key="3">
    <source>
        <dbReference type="ARBA" id="ARBA00022840"/>
    </source>
</evidence>
<dbReference type="Pfam" id="PF04107">
    <property type="entry name" value="GCS2"/>
    <property type="match status" value="1"/>
</dbReference>
<dbReference type="InterPro" id="IPR006336">
    <property type="entry name" value="GCS2"/>
</dbReference>
<evidence type="ECO:0000256" key="2">
    <source>
        <dbReference type="ARBA" id="ARBA00022741"/>
    </source>
</evidence>
<organism evidence="5 6">
    <name type="scientific">Geoalkalibacter ferrihydriticus DSM 17813</name>
    <dbReference type="NCBI Taxonomy" id="1121915"/>
    <lineage>
        <taxon>Bacteria</taxon>
        <taxon>Pseudomonadati</taxon>
        <taxon>Thermodesulfobacteriota</taxon>
        <taxon>Desulfuromonadia</taxon>
        <taxon>Desulfuromonadales</taxon>
        <taxon>Geoalkalibacteraceae</taxon>
        <taxon>Geoalkalibacter</taxon>
    </lineage>
</organism>
<evidence type="ECO:0000313" key="5">
    <source>
        <dbReference type="EMBL" id="KIH77669.1"/>
    </source>
</evidence>
<dbReference type="Proteomes" id="UP000035068">
    <property type="component" value="Unassembled WGS sequence"/>
</dbReference>
<keyword evidence="1 4" id="KW-0436">Ligase</keyword>
<keyword evidence="3 4" id="KW-0067">ATP-binding</keyword>
<dbReference type="RefSeq" id="WP_040095952.1">
    <property type="nucleotide sequence ID" value="NZ_JWJD01000001.1"/>
</dbReference>
<dbReference type="GO" id="GO:0005524">
    <property type="term" value="F:ATP binding"/>
    <property type="evidence" value="ECO:0007669"/>
    <property type="project" value="UniProtKB-UniRule"/>
</dbReference>
<dbReference type="GO" id="GO:0006750">
    <property type="term" value="P:glutathione biosynthetic process"/>
    <property type="evidence" value="ECO:0007669"/>
    <property type="project" value="UniProtKB-UniRule"/>
</dbReference>
<protein>
    <recommendedName>
        <fullName evidence="4">Glutamate--cysteine ligase</fullName>
        <ecNumber evidence="4">6.3.2.2</ecNumber>
    </recommendedName>
</protein>
<keyword evidence="2 4" id="KW-0547">Nucleotide-binding</keyword>
<dbReference type="Gene3D" id="3.30.590.20">
    <property type="match status" value="1"/>
</dbReference>
<dbReference type="EMBL" id="JWJD01000001">
    <property type="protein sequence ID" value="KIH77669.1"/>
    <property type="molecule type" value="Genomic_DNA"/>
</dbReference>
<comment type="function">
    <text evidence="4">Catalyzes the synthesis of gamma-glutamylcysteine (gamma-GC).</text>
</comment>
<dbReference type="AlphaFoldDB" id="A0A0C2DW63"/>
<dbReference type="PANTHER" id="PTHR34378">
    <property type="entry name" value="GLUTAMATE--CYSTEINE LIGASE, CHLOROPLASTIC"/>
    <property type="match status" value="1"/>
</dbReference>
<evidence type="ECO:0000256" key="1">
    <source>
        <dbReference type="ARBA" id="ARBA00022598"/>
    </source>
</evidence>